<dbReference type="InterPro" id="IPR036597">
    <property type="entry name" value="Fido-like_dom_sf"/>
</dbReference>
<evidence type="ECO:0000256" key="2">
    <source>
        <dbReference type="PIRSR" id="PIRSR640198-3"/>
    </source>
</evidence>
<dbReference type="Gene3D" id="1.10.10.10">
    <property type="entry name" value="Winged helix-like DNA-binding domain superfamily/Winged helix DNA-binding domain"/>
    <property type="match status" value="1"/>
</dbReference>
<feature type="domain" description="Fido" evidence="3">
    <location>
        <begin position="211"/>
        <end position="351"/>
    </location>
</feature>
<dbReference type="PANTHER" id="PTHR13504:SF38">
    <property type="entry name" value="FIDO DOMAIN-CONTAINING PROTEIN"/>
    <property type="match status" value="1"/>
</dbReference>
<dbReference type="Pfam" id="PF02661">
    <property type="entry name" value="Fic"/>
    <property type="match status" value="1"/>
</dbReference>
<name>A0A6J5DJP9_9BURK</name>
<keyword evidence="1" id="KW-0067">ATP-binding</keyword>
<dbReference type="InterPro" id="IPR036390">
    <property type="entry name" value="WH_DNA-bd_sf"/>
</dbReference>
<dbReference type="PANTHER" id="PTHR13504">
    <property type="entry name" value="FIDO DOMAIN-CONTAINING PROTEIN DDB_G0283145"/>
    <property type="match status" value="1"/>
</dbReference>
<dbReference type="Pfam" id="PF09339">
    <property type="entry name" value="HTH_IclR"/>
    <property type="match status" value="1"/>
</dbReference>
<evidence type="ECO:0000313" key="4">
    <source>
        <dbReference type="EMBL" id="CAB3753707.1"/>
    </source>
</evidence>
<feature type="binding site" evidence="1">
    <location>
        <begin position="294"/>
        <end position="301"/>
    </location>
    <ligand>
        <name>ATP</name>
        <dbReference type="ChEBI" id="CHEBI:30616"/>
    </ligand>
</feature>
<dbReference type="GO" id="GO:0005524">
    <property type="term" value="F:ATP binding"/>
    <property type="evidence" value="ECO:0007669"/>
    <property type="project" value="UniProtKB-KW"/>
</dbReference>
<organism evidence="4 5">
    <name type="scientific">Paraburkholderia humisilvae</name>
    <dbReference type="NCBI Taxonomy" id="627669"/>
    <lineage>
        <taxon>Bacteria</taxon>
        <taxon>Pseudomonadati</taxon>
        <taxon>Pseudomonadota</taxon>
        <taxon>Betaproteobacteria</taxon>
        <taxon>Burkholderiales</taxon>
        <taxon>Burkholderiaceae</taxon>
        <taxon>Paraburkholderia</taxon>
    </lineage>
</organism>
<evidence type="ECO:0000313" key="5">
    <source>
        <dbReference type="Proteomes" id="UP000494363"/>
    </source>
</evidence>
<dbReference type="PROSITE" id="PS51459">
    <property type="entry name" value="FIDO"/>
    <property type="match status" value="1"/>
</dbReference>
<dbReference type="InterPro" id="IPR003812">
    <property type="entry name" value="Fido"/>
</dbReference>
<dbReference type="AlphaFoldDB" id="A0A6J5DJP9"/>
<dbReference type="EMBL" id="CADIKH010000008">
    <property type="protein sequence ID" value="CAB3753707.1"/>
    <property type="molecule type" value="Genomic_DNA"/>
</dbReference>
<evidence type="ECO:0000256" key="1">
    <source>
        <dbReference type="PIRSR" id="PIRSR640198-2"/>
    </source>
</evidence>
<gene>
    <name evidence="4" type="ORF">LMG29542_02119</name>
</gene>
<dbReference type="SUPFAM" id="SSF140931">
    <property type="entry name" value="Fic-like"/>
    <property type="match status" value="1"/>
</dbReference>
<reference evidence="4 5" key="1">
    <citation type="submission" date="2020-04" db="EMBL/GenBank/DDBJ databases">
        <authorList>
            <person name="De Canck E."/>
        </authorList>
    </citation>
    <scope>NUCLEOTIDE SEQUENCE [LARGE SCALE GENOMIC DNA]</scope>
    <source>
        <strain evidence="4 5">LMG 29542</strain>
    </source>
</reference>
<sequence>MPSNLLTDILAYAEQAPTPVSPADITEQVGKPRPTVNRALAKLVAEGRLVMSGAGRSTRYHLPADSASTPETARAGIASPPWSMPSRALIAALSTPIGKRPPVTYPRAFVDRYEPNISSLVPPALAVALHSAGRLQGQQPAGTYLRKVLEQLLIDLSWHSSRLEGNRKSLLDTRELFERGRSANDDLDATMLLNHKEAIEFLADAVPTEGMTVPVVRNLQSVLMQGLLDDEEDLGAIRQKIVHIQDSVYLPAQVPSLLEEMLELIVEKARRTQNPVEAAFFLWVNLAYLQPFVDGNKRTSRLAANMPLLLANCAPLSFLDVAQADYAQAMLGVYEQTNVAMAVDLFEWTYRRSILKYRVIEEAMGVQDPLRARLREQLNDGIQQIVYHGNTLASAIDRLSLAPDDLEPFKAMLEKELKILAIHNCARYRLPIKKTQEWIDAGRPY</sequence>
<dbReference type="RefSeq" id="WP_175226394.1">
    <property type="nucleotide sequence ID" value="NZ_CADIKH010000008.1"/>
</dbReference>
<dbReference type="InterPro" id="IPR036388">
    <property type="entry name" value="WH-like_DNA-bd_sf"/>
</dbReference>
<keyword evidence="1" id="KW-0547">Nucleotide-binding</keyword>
<keyword evidence="5" id="KW-1185">Reference proteome</keyword>
<dbReference type="Proteomes" id="UP000494363">
    <property type="component" value="Unassembled WGS sequence"/>
</dbReference>
<dbReference type="InterPro" id="IPR005471">
    <property type="entry name" value="Tscrpt_reg_IclR_N"/>
</dbReference>
<proteinExistence type="predicted"/>
<evidence type="ECO:0000259" key="3">
    <source>
        <dbReference type="PROSITE" id="PS51459"/>
    </source>
</evidence>
<dbReference type="Gene3D" id="1.10.3290.10">
    <property type="entry name" value="Fido-like domain"/>
    <property type="match status" value="1"/>
</dbReference>
<accession>A0A6J5DJP9</accession>
<protein>
    <recommendedName>
        <fullName evidence="3">Fido domain-containing protein</fullName>
    </recommendedName>
</protein>
<feature type="site" description="Important for autoinhibition of adenylyltransferase activity" evidence="2">
    <location>
        <position position="164"/>
    </location>
</feature>
<dbReference type="InterPro" id="IPR040198">
    <property type="entry name" value="Fido_containing"/>
</dbReference>
<dbReference type="SUPFAM" id="SSF46785">
    <property type="entry name" value="Winged helix' DNA-binding domain"/>
    <property type="match status" value="1"/>
</dbReference>